<dbReference type="Proteomes" id="UP001422759">
    <property type="component" value="Unassembled WGS sequence"/>
</dbReference>
<keyword evidence="3" id="KW-1185">Reference proteome</keyword>
<gene>
    <name evidence="2" type="ORF">GCM10009760_35310</name>
</gene>
<evidence type="ECO:0000313" key="2">
    <source>
        <dbReference type="EMBL" id="GAA2145999.1"/>
    </source>
</evidence>
<protein>
    <recommendedName>
        <fullName evidence="4">DUF937 domain-containing protein</fullName>
    </recommendedName>
</protein>
<proteinExistence type="predicted"/>
<dbReference type="InterPro" id="IPR045372">
    <property type="entry name" value="YidB"/>
</dbReference>
<dbReference type="Gene3D" id="1.10.10.690">
    <property type="entry name" value="YidB-like"/>
    <property type="match status" value="2"/>
</dbReference>
<dbReference type="EMBL" id="BAAANT010000018">
    <property type="protein sequence ID" value="GAA2145999.1"/>
    <property type="molecule type" value="Genomic_DNA"/>
</dbReference>
<evidence type="ECO:0000256" key="1">
    <source>
        <dbReference type="SAM" id="SignalP"/>
    </source>
</evidence>
<comment type="caution">
    <text evidence="2">The sequence shown here is derived from an EMBL/GenBank/DDBJ whole genome shotgun (WGS) entry which is preliminary data.</text>
</comment>
<name>A0ABP5LJ77_9ACTN</name>
<dbReference type="SUPFAM" id="SSF140804">
    <property type="entry name" value="YidB-like"/>
    <property type="match status" value="2"/>
</dbReference>
<organism evidence="2 3">
    <name type="scientific">Kitasatospora kazusensis</name>
    <dbReference type="NCBI Taxonomy" id="407974"/>
    <lineage>
        <taxon>Bacteria</taxon>
        <taxon>Bacillati</taxon>
        <taxon>Actinomycetota</taxon>
        <taxon>Actinomycetes</taxon>
        <taxon>Kitasatosporales</taxon>
        <taxon>Streptomycetaceae</taxon>
        <taxon>Kitasatospora</taxon>
    </lineage>
</organism>
<feature type="signal peptide" evidence="1">
    <location>
        <begin position="1"/>
        <end position="24"/>
    </location>
</feature>
<dbReference type="InterPro" id="IPR027405">
    <property type="entry name" value="YidB-like"/>
</dbReference>
<keyword evidence="1" id="KW-0732">Signal</keyword>
<sequence length="206" mass="21271">MSENTVTPVLGQLLAALAASPATAAKFDSWTAGGANEPLTGDEVTAAAPAGMLAELAELAQLSEGEAAAALAEEIPALVDAIPAETIELFRAASRIADLTPEEDWAADQIETEALALAAALPQTSSWLGAGPNEPLTEEQVTQALGDETLAALAEMRGWDKAEVVAELTRVLPGFIDAISPNGWVDPDLLRLVLTQDDVTVTDTSA</sequence>
<evidence type="ECO:0000313" key="3">
    <source>
        <dbReference type="Proteomes" id="UP001422759"/>
    </source>
</evidence>
<dbReference type="Pfam" id="PF20159">
    <property type="entry name" value="YidB"/>
    <property type="match status" value="2"/>
</dbReference>
<accession>A0ABP5LJ77</accession>
<dbReference type="RefSeq" id="WP_344466004.1">
    <property type="nucleotide sequence ID" value="NZ_BAAANT010000018.1"/>
</dbReference>
<evidence type="ECO:0008006" key="4">
    <source>
        <dbReference type="Google" id="ProtNLM"/>
    </source>
</evidence>
<reference evidence="3" key="1">
    <citation type="journal article" date="2019" name="Int. J. Syst. Evol. Microbiol.">
        <title>The Global Catalogue of Microorganisms (GCM) 10K type strain sequencing project: providing services to taxonomists for standard genome sequencing and annotation.</title>
        <authorList>
            <consortium name="The Broad Institute Genomics Platform"/>
            <consortium name="The Broad Institute Genome Sequencing Center for Infectious Disease"/>
            <person name="Wu L."/>
            <person name="Ma J."/>
        </authorList>
    </citation>
    <scope>NUCLEOTIDE SEQUENCE [LARGE SCALE GENOMIC DNA]</scope>
    <source>
        <strain evidence="3">JCM 14560</strain>
    </source>
</reference>
<feature type="chain" id="PRO_5045709233" description="DUF937 domain-containing protein" evidence="1">
    <location>
        <begin position="25"/>
        <end position="206"/>
    </location>
</feature>